<evidence type="ECO:0000256" key="4">
    <source>
        <dbReference type="ARBA" id="ARBA00022679"/>
    </source>
</evidence>
<keyword evidence="6 9" id="KW-0418">Kinase</keyword>
<dbReference type="Gene3D" id="3.30.230.10">
    <property type="match status" value="1"/>
</dbReference>
<dbReference type="Gene3D" id="3.30.70.890">
    <property type="entry name" value="GHMP kinase, C-terminal domain"/>
    <property type="match status" value="1"/>
</dbReference>
<feature type="active site" evidence="9">
    <location>
        <position position="8"/>
    </location>
</feature>
<dbReference type="SUPFAM" id="SSF55060">
    <property type="entry name" value="GHMP Kinase, C-terminal domain"/>
    <property type="match status" value="1"/>
</dbReference>
<evidence type="ECO:0000256" key="8">
    <source>
        <dbReference type="ARBA" id="ARBA00032554"/>
    </source>
</evidence>
<dbReference type="PIRSF" id="PIRSF010376">
    <property type="entry name" value="IspE"/>
    <property type="match status" value="1"/>
</dbReference>
<name>A0ABS4KQP5_9CLOT</name>
<feature type="domain" description="GHMP kinase N-terminal" evidence="10">
    <location>
        <begin position="63"/>
        <end position="141"/>
    </location>
</feature>
<dbReference type="EC" id="2.7.1.148" evidence="2 9"/>
<evidence type="ECO:0000259" key="10">
    <source>
        <dbReference type="Pfam" id="PF00288"/>
    </source>
</evidence>
<protein>
    <recommendedName>
        <fullName evidence="3 9">4-diphosphocytidyl-2-C-methyl-D-erythritol kinase</fullName>
        <shortName evidence="9">CMK</shortName>
        <ecNumber evidence="2 9">2.7.1.148</ecNumber>
    </recommendedName>
    <alternativeName>
        <fullName evidence="8 9">4-(cytidine-5'-diphospho)-2-C-methyl-D-erythritol kinase</fullName>
    </alternativeName>
</protein>
<dbReference type="GO" id="GO:0050515">
    <property type="term" value="F:4-(cytidine 5'-diphospho)-2-C-methyl-D-erythritol kinase activity"/>
    <property type="evidence" value="ECO:0007669"/>
    <property type="project" value="UniProtKB-EC"/>
</dbReference>
<reference evidence="12 13" key="1">
    <citation type="submission" date="2021-03" db="EMBL/GenBank/DDBJ databases">
        <title>Genomic Encyclopedia of Type Strains, Phase IV (KMG-IV): sequencing the most valuable type-strain genomes for metagenomic binning, comparative biology and taxonomic classification.</title>
        <authorList>
            <person name="Goeker M."/>
        </authorList>
    </citation>
    <scope>NUCLEOTIDE SEQUENCE [LARGE SCALE GENOMIC DNA]</scope>
    <source>
        <strain evidence="12 13">DSM 28783</strain>
    </source>
</reference>
<comment type="similarity">
    <text evidence="1 9">Belongs to the GHMP kinase family. IspE subfamily.</text>
</comment>
<gene>
    <name evidence="9" type="primary">ispE</name>
    <name evidence="12" type="ORF">J2Z42_001027</name>
</gene>
<dbReference type="InterPro" id="IPR013750">
    <property type="entry name" value="GHMP_kinase_C_dom"/>
</dbReference>
<evidence type="ECO:0000259" key="11">
    <source>
        <dbReference type="Pfam" id="PF08544"/>
    </source>
</evidence>
<dbReference type="InterPro" id="IPR014721">
    <property type="entry name" value="Ribsml_uS5_D2-typ_fold_subgr"/>
</dbReference>
<dbReference type="RefSeq" id="WP_209701455.1">
    <property type="nucleotide sequence ID" value="NZ_JAGGLM010000004.1"/>
</dbReference>
<evidence type="ECO:0000313" key="12">
    <source>
        <dbReference type="EMBL" id="MBP2032362.1"/>
    </source>
</evidence>
<comment type="catalytic activity">
    <reaction evidence="9">
        <text>4-CDP-2-C-methyl-D-erythritol + ATP = 4-CDP-2-C-methyl-D-erythritol 2-phosphate + ADP + H(+)</text>
        <dbReference type="Rhea" id="RHEA:18437"/>
        <dbReference type="ChEBI" id="CHEBI:15378"/>
        <dbReference type="ChEBI" id="CHEBI:30616"/>
        <dbReference type="ChEBI" id="CHEBI:57823"/>
        <dbReference type="ChEBI" id="CHEBI:57919"/>
        <dbReference type="ChEBI" id="CHEBI:456216"/>
        <dbReference type="EC" id="2.7.1.148"/>
    </reaction>
</comment>
<dbReference type="PANTHER" id="PTHR43527">
    <property type="entry name" value="4-DIPHOSPHOCYTIDYL-2-C-METHYL-D-ERYTHRITOL KINASE, CHLOROPLASTIC"/>
    <property type="match status" value="1"/>
</dbReference>
<organism evidence="12 13">
    <name type="scientific">Clostridium algifaecis</name>
    <dbReference type="NCBI Taxonomy" id="1472040"/>
    <lineage>
        <taxon>Bacteria</taxon>
        <taxon>Bacillati</taxon>
        <taxon>Bacillota</taxon>
        <taxon>Clostridia</taxon>
        <taxon>Eubacteriales</taxon>
        <taxon>Clostridiaceae</taxon>
        <taxon>Clostridium</taxon>
    </lineage>
</organism>
<evidence type="ECO:0000256" key="1">
    <source>
        <dbReference type="ARBA" id="ARBA00009684"/>
    </source>
</evidence>
<keyword evidence="4 9" id="KW-0808">Transferase</keyword>
<evidence type="ECO:0000256" key="6">
    <source>
        <dbReference type="ARBA" id="ARBA00022777"/>
    </source>
</evidence>
<dbReference type="HAMAP" id="MF_00061">
    <property type="entry name" value="IspE"/>
    <property type="match status" value="1"/>
</dbReference>
<dbReference type="PANTHER" id="PTHR43527:SF2">
    <property type="entry name" value="4-DIPHOSPHOCYTIDYL-2-C-METHYL-D-ERYTHRITOL KINASE, CHLOROPLASTIC"/>
    <property type="match status" value="1"/>
</dbReference>
<keyword evidence="9" id="KW-0414">Isoprene biosynthesis</keyword>
<comment type="function">
    <text evidence="9">Catalyzes the phosphorylation of the position 2 hydroxy group of 4-diphosphocytidyl-2C-methyl-D-erythritol.</text>
</comment>
<evidence type="ECO:0000256" key="5">
    <source>
        <dbReference type="ARBA" id="ARBA00022741"/>
    </source>
</evidence>
<evidence type="ECO:0000256" key="2">
    <source>
        <dbReference type="ARBA" id="ARBA00012052"/>
    </source>
</evidence>
<evidence type="ECO:0000256" key="7">
    <source>
        <dbReference type="ARBA" id="ARBA00022840"/>
    </source>
</evidence>
<feature type="binding site" evidence="9">
    <location>
        <begin position="91"/>
        <end position="101"/>
    </location>
    <ligand>
        <name>ATP</name>
        <dbReference type="ChEBI" id="CHEBI:30616"/>
    </ligand>
</feature>
<evidence type="ECO:0000256" key="9">
    <source>
        <dbReference type="HAMAP-Rule" id="MF_00061"/>
    </source>
</evidence>
<comment type="pathway">
    <text evidence="9">Isoprenoid biosynthesis; isopentenyl diphosphate biosynthesis via DXP pathway; isopentenyl diphosphate from 1-deoxy-D-xylulose 5-phosphate: step 3/6.</text>
</comment>
<keyword evidence="5 9" id="KW-0547">Nucleotide-binding</keyword>
<dbReference type="InterPro" id="IPR036554">
    <property type="entry name" value="GHMP_kinase_C_sf"/>
</dbReference>
<keyword evidence="13" id="KW-1185">Reference proteome</keyword>
<dbReference type="Pfam" id="PF08544">
    <property type="entry name" value="GHMP_kinases_C"/>
    <property type="match status" value="1"/>
</dbReference>
<dbReference type="NCBIfam" id="TIGR00154">
    <property type="entry name" value="ispE"/>
    <property type="match status" value="1"/>
</dbReference>
<dbReference type="Pfam" id="PF00288">
    <property type="entry name" value="GHMP_kinases_N"/>
    <property type="match status" value="1"/>
</dbReference>
<evidence type="ECO:0000256" key="3">
    <source>
        <dbReference type="ARBA" id="ARBA00017473"/>
    </source>
</evidence>
<evidence type="ECO:0000313" key="13">
    <source>
        <dbReference type="Proteomes" id="UP001519307"/>
    </source>
</evidence>
<accession>A0ABS4KQP5</accession>
<dbReference type="InterPro" id="IPR006204">
    <property type="entry name" value="GHMP_kinase_N_dom"/>
</dbReference>
<dbReference type="EMBL" id="JAGGLM010000004">
    <property type="protein sequence ID" value="MBP2032362.1"/>
    <property type="molecule type" value="Genomic_DNA"/>
</dbReference>
<dbReference type="SUPFAM" id="SSF54211">
    <property type="entry name" value="Ribosomal protein S5 domain 2-like"/>
    <property type="match status" value="1"/>
</dbReference>
<keyword evidence="7 9" id="KW-0067">ATP-binding</keyword>
<feature type="domain" description="GHMP kinase C-terminal" evidence="11">
    <location>
        <begin position="196"/>
        <end position="272"/>
    </location>
</feature>
<feature type="active site" evidence="9">
    <location>
        <position position="133"/>
    </location>
</feature>
<dbReference type="InterPro" id="IPR020568">
    <property type="entry name" value="Ribosomal_Su5_D2-typ_SF"/>
</dbReference>
<dbReference type="InterPro" id="IPR004424">
    <property type="entry name" value="IspE"/>
</dbReference>
<dbReference type="Proteomes" id="UP001519307">
    <property type="component" value="Unassembled WGS sequence"/>
</dbReference>
<comment type="caution">
    <text evidence="12">The sequence shown here is derived from an EMBL/GenBank/DDBJ whole genome shotgun (WGS) entry which is preliminary data.</text>
</comment>
<proteinExistence type="inferred from homology"/>
<sequence length="280" mass="31271">MLVKAYAKVNLSLDIIGKRDDNYHILRTIIQAIDLYDVIIINKVSKGIYLYCDKNYIPCDIRNLAYKAADLFINTYNISGGIRINIKKNIPVSAGLAGGSADAAAVLRAMRDIYKPHLSNKELEKLALKIGTDVVYCINGGTALCEGIGEKVTRITSFKNHILVLVKPPFGVSSKEAYSNLDINKINKHPDTKLILKAIDEDNILILSKNMKNILENVVLKKHFILKQIKRETMILGAVGCLMSGSGPTIFGLFDDMLKAQNCYDKMKDKYKEVFITRTI</sequence>